<name>A0A1H7AP65_9ACTN</name>
<protein>
    <submittedName>
        <fullName evidence="2">AAA domain-containing protein</fullName>
    </submittedName>
</protein>
<proteinExistence type="predicted"/>
<dbReference type="Proteomes" id="UP000198707">
    <property type="component" value="Unassembled WGS sequence"/>
</dbReference>
<feature type="domain" description="AAA+ ATPase" evidence="1">
    <location>
        <begin position="26"/>
        <end position="441"/>
    </location>
</feature>
<keyword evidence="3" id="KW-1185">Reference proteome</keyword>
<gene>
    <name evidence="2" type="ORF">SAMN05443287_106211</name>
</gene>
<reference evidence="3" key="1">
    <citation type="submission" date="2016-10" db="EMBL/GenBank/DDBJ databases">
        <authorList>
            <person name="Varghese N."/>
            <person name="Submissions S."/>
        </authorList>
    </citation>
    <scope>NUCLEOTIDE SEQUENCE [LARGE SCALE GENOMIC DNA]</scope>
    <source>
        <strain evidence="3">CGMCC 4.7038</strain>
    </source>
</reference>
<dbReference type="AlphaFoldDB" id="A0A1H7AP65"/>
<dbReference type="InterPro" id="IPR027417">
    <property type="entry name" value="P-loop_NTPase"/>
</dbReference>
<evidence type="ECO:0000313" key="3">
    <source>
        <dbReference type="Proteomes" id="UP000198707"/>
    </source>
</evidence>
<accession>A0A1H7AP65</accession>
<evidence type="ECO:0000313" key="2">
    <source>
        <dbReference type="EMBL" id="SEJ66424.1"/>
    </source>
</evidence>
<dbReference type="PANTHER" id="PTHR43581">
    <property type="entry name" value="ATP/GTP PHOSPHATASE"/>
    <property type="match status" value="1"/>
</dbReference>
<dbReference type="InterPro" id="IPR003593">
    <property type="entry name" value="AAA+_ATPase"/>
</dbReference>
<sequence>MRQIRKFVVGGLFDSALTHEIDFSNDGRVTIIAGPNGVGKTHILRLIHAILGLQTVTLTRMPFHNAQLKFADGRSLIVRRVTGDHPRESRIVMEGYGPRGGKLGVAEFSTDFHIEGGLDRFAPRGDGMFLDRRSGQVLTARDIDDYIMAMRRRRAHRRASNDNQTILFSDEILTDNGWLGELIESRNPIFIDTKRLDTPQAKSGSDGSPPTRPRIDEYIEQVKLQVADARRTSLAVTQETDQTFAKRVLTRSKKSRLIREEDLKRRYEDIAERSAELYSSGLSQTLVDVQFPSSAVDSTETRVLSIFIDDWQRKLEPLLPVNDKLKALQRIVNDKFIGKKLRLDKTGALVFVADDDQSTISVTLLSSGEQHILALFTMLLFSAQPGSVVLIDEPEISLHAAWKHAFLDDITDVANIADLQIILATHSSGIINGRWDLVQELSAGR</sequence>
<evidence type="ECO:0000259" key="1">
    <source>
        <dbReference type="SMART" id="SM00382"/>
    </source>
</evidence>
<dbReference type="SUPFAM" id="SSF52540">
    <property type="entry name" value="P-loop containing nucleoside triphosphate hydrolases"/>
    <property type="match status" value="2"/>
</dbReference>
<dbReference type="OrthoDB" id="9815944at2"/>
<dbReference type="InterPro" id="IPR003959">
    <property type="entry name" value="ATPase_AAA_core"/>
</dbReference>
<dbReference type="GO" id="GO:0005524">
    <property type="term" value="F:ATP binding"/>
    <property type="evidence" value="ECO:0007669"/>
    <property type="project" value="InterPro"/>
</dbReference>
<dbReference type="Pfam" id="PF13304">
    <property type="entry name" value="AAA_21"/>
    <property type="match status" value="1"/>
</dbReference>
<dbReference type="SMART" id="SM00382">
    <property type="entry name" value="AAA"/>
    <property type="match status" value="1"/>
</dbReference>
<dbReference type="EMBL" id="FNYV01000006">
    <property type="protein sequence ID" value="SEJ66424.1"/>
    <property type="molecule type" value="Genomic_DNA"/>
</dbReference>
<dbReference type="PANTHER" id="PTHR43581:SF2">
    <property type="entry name" value="EXCINUCLEASE ATPASE SUBUNIT"/>
    <property type="match status" value="1"/>
</dbReference>
<dbReference type="GO" id="GO:0016887">
    <property type="term" value="F:ATP hydrolysis activity"/>
    <property type="evidence" value="ECO:0007669"/>
    <property type="project" value="InterPro"/>
</dbReference>
<dbReference type="InterPro" id="IPR051396">
    <property type="entry name" value="Bact_Antivir_Def_Nuclease"/>
</dbReference>
<dbReference type="RefSeq" id="WP_092381028.1">
    <property type="nucleotide sequence ID" value="NZ_BOPI01000002.1"/>
</dbReference>
<dbReference type="Gene3D" id="3.40.50.300">
    <property type="entry name" value="P-loop containing nucleotide triphosphate hydrolases"/>
    <property type="match status" value="1"/>
</dbReference>
<organism evidence="2 3">
    <name type="scientific">Micromonospora phaseoli</name>
    <dbReference type="NCBI Taxonomy" id="1144548"/>
    <lineage>
        <taxon>Bacteria</taxon>
        <taxon>Bacillati</taxon>
        <taxon>Actinomycetota</taxon>
        <taxon>Actinomycetes</taxon>
        <taxon>Micromonosporales</taxon>
        <taxon>Micromonosporaceae</taxon>
        <taxon>Micromonospora</taxon>
    </lineage>
</organism>